<dbReference type="EMBL" id="JARVKF010000449">
    <property type="protein sequence ID" value="KAK9412778.1"/>
    <property type="molecule type" value="Genomic_DNA"/>
</dbReference>
<evidence type="ECO:0000259" key="11">
    <source>
        <dbReference type="PROSITE" id="PS00036"/>
    </source>
</evidence>
<feature type="compositionally biased region" description="Pro residues" evidence="10">
    <location>
        <begin position="316"/>
        <end position="335"/>
    </location>
</feature>
<feature type="domain" description="BZIP" evidence="11">
    <location>
        <begin position="250"/>
        <end position="265"/>
    </location>
</feature>
<comment type="subcellular location">
    <subcellularLocation>
        <location evidence="2">Nucleus</location>
    </subcellularLocation>
</comment>
<evidence type="ECO:0000256" key="2">
    <source>
        <dbReference type="ARBA" id="ARBA00004123"/>
    </source>
</evidence>
<organism evidence="12 13">
    <name type="scientific">Seiridium unicorne</name>
    <dbReference type="NCBI Taxonomy" id="138068"/>
    <lineage>
        <taxon>Eukaryota</taxon>
        <taxon>Fungi</taxon>
        <taxon>Dikarya</taxon>
        <taxon>Ascomycota</taxon>
        <taxon>Pezizomycotina</taxon>
        <taxon>Sordariomycetes</taxon>
        <taxon>Xylariomycetidae</taxon>
        <taxon>Amphisphaeriales</taxon>
        <taxon>Sporocadaceae</taxon>
        <taxon>Seiridium</taxon>
    </lineage>
</organism>
<accession>A0ABR2UDS1</accession>
<name>A0ABR2UDS1_9PEZI</name>
<feature type="region of interest" description="Disordered" evidence="10">
    <location>
        <begin position="366"/>
        <end position="406"/>
    </location>
</feature>
<evidence type="ECO:0000256" key="3">
    <source>
        <dbReference type="ARBA" id="ARBA00007163"/>
    </source>
</evidence>
<evidence type="ECO:0000256" key="7">
    <source>
        <dbReference type="ARBA" id="ARBA00023242"/>
    </source>
</evidence>
<keyword evidence="5" id="KW-0238">DNA-binding</keyword>
<evidence type="ECO:0000313" key="12">
    <source>
        <dbReference type="EMBL" id="KAK9412778.1"/>
    </source>
</evidence>
<evidence type="ECO:0000256" key="5">
    <source>
        <dbReference type="ARBA" id="ARBA00023125"/>
    </source>
</evidence>
<evidence type="ECO:0000256" key="1">
    <source>
        <dbReference type="ARBA" id="ARBA00004049"/>
    </source>
</evidence>
<dbReference type="PROSITE" id="PS00036">
    <property type="entry name" value="BZIP_BASIC"/>
    <property type="match status" value="1"/>
</dbReference>
<comment type="similarity">
    <text evidence="3">Belongs to the bZIP family.</text>
</comment>
<evidence type="ECO:0000256" key="9">
    <source>
        <dbReference type="SAM" id="Coils"/>
    </source>
</evidence>
<dbReference type="Proteomes" id="UP001408356">
    <property type="component" value="Unassembled WGS sequence"/>
</dbReference>
<keyword evidence="9" id="KW-0175">Coiled coil</keyword>
<keyword evidence="13" id="KW-1185">Reference proteome</keyword>
<comment type="caution">
    <text evidence="12">The sequence shown here is derived from an EMBL/GenBank/DDBJ whole genome shotgun (WGS) entry which is preliminary data.</text>
</comment>
<evidence type="ECO:0000313" key="13">
    <source>
        <dbReference type="Proteomes" id="UP001408356"/>
    </source>
</evidence>
<dbReference type="Gene3D" id="1.20.5.170">
    <property type="match status" value="1"/>
</dbReference>
<feature type="region of interest" description="Disordered" evidence="10">
    <location>
        <begin position="229"/>
        <end position="263"/>
    </location>
</feature>
<keyword evidence="4" id="KW-0805">Transcription regulation</keyword>
<dbReference type="PANTHER" id="PTHR40621:SF11">
    <property type="entry name" value="TRANSCRIPTION FACTOR KAPC-RELATED"/>
    <property type="match status" value="1"/>
</dbReference>
<dbReference type="PANTHER" id="PTHR40621">
    <property type="entry name" value="TRANSCRIPTION FACTOR KAPC-RELATED"/>
    <property type="match status" value="1"/>
</dbReference>
<feature type="compositionally biased region" description="Basic and acidic residues" evidence="10">
    <location>
        <begin position="376"/>
        <end position="396"/>
    </location>
</feature>
<dbReference type="InterPro" id="IPR046347">
    <property type="entry name" value="bZIP_sf"/>
</dbReference>
<dbReference type="InterPro" id="IPR004827">
    <property type="entry name" value="bZIP"/>
</dbReference>
<feature type="compositionally biased region" description="Low complexity" evidence="10">
    <location>
        <begin position="251"/>
        <end position="261"/>
    </location>
</feature>
<sequence>MQGDTSFHGLCFRHASSSLQLHPTISERITFTSPLIHHAKPQLYMAFGLALHVHPPPPYPLTGQLGYQIPALRPRSESFIIIHIPVPAHFPPAVPLLLVLISSGVFRSSTPGTPRETPSVNIWKLTLDNVATEELDLRTKLAQAAASHLDNSEAALDEARTSLPHQPVPLPAQPHGYNQPSINSQTHIHPQLRVDANLAPALDTMPPGPSGMGPSSSAASAMAVQDLIDHDPDISGPDGRKAKRELSQSKRAAQNRAAQRAFRQRKEHYIKKLEQQVRDYNEMEHSYKAIQNDNYALREYVIQLQSRLLDVQGEVPQPPPNLQLPPPPRPAPPAPSSAIEPATNGPSAGSLADVAAAVNGLRAHGAAADGYSDGYSKFKAENEGPRRDDDARRLHEPLPPSSSLRA</sequence>
<dbReference type="SMART" id="SM00338">
    <property type="entry name" value="BRLZ"/>
    <property type="match status" value="1"/>
</dbReference>
<evidence type="ECO:0000256" key="10">
    <source>
        <dbReference type="SAM" id="MobiDB-lite"/>
    </source>
</evidence>
<reference evidence="12 13" key="1">
    <citation type="journal article" date="2024" name="J. Plant Pathol.">
        <title>Sequence and assembly of the genome of Seiridium unicorne, isolate CBS 538.82, causal agent of cypress canker disease.</title>
        <authorList>
            <person name="Scali E."/>
            <person name="Rocca G.D."/>
            <person name="Danti R."/>
            <person name="Garbelotto M."/>
            <person name="Barberini S."/>
            <person name="Baroncelli R."/>
            <person name="Emiliani G."/>
        </authorList>
    </citation>
    <scope>NUCLEOTIDE SEQUENCE [LARGE SCALE GENOMIC DNA]</scope>
    <source>
        <strain evidence="12 13">BM-138-508</strain>
    </source>
</reference>
<evidence type="ECO:0000256" key="4">
    <source>
        <dbReference type="ARBA" id="ARBA00023015"/>
    </source>
</evidence>
<feature type="coiled-coil region" evidence="9">
    <location>
        <begin position="263"/>
        <end position="293"/>
    </location>
</feature>
<dbReference type="SUPFAM" id="SSF57959">
    <property type="entry name" value="Leucine zipper domain"/>
    <property type="match status" value="1"/>
</dbReference>
<feature type="region of interest" description="Disordered" evidence="10">
    <location>
        <begin position="312"/>
        <end position="350"/>
    </location>
</feature>
<evidence type="ECO:0000256" key="6">
    <source>
        <dbReference type="ARBA" id="ARBA00023163"/>
    </source>
</evidence>
<comment type="function">
    <text evidence="1">Putative transcription factor.</text>
</comment>
<proteinExistence type="inferred from homology"/>
<protein>
    <recommendedName>
        <fullName evidence="8">Putative transcription factor kapC</fullName>
    </recommendedName>
</protein>
<dbReference type="Pfam" id="PF00170">
    <property type="entry name" value="bZIP_1"/>
    <property type="match status" value="1"/>
</dbReference>
<keyword evidence="6" id="KW-0804">Transcription</keyword>
<feature type="compositionally biased region" description="Basic and acidic residues" evidence="10">
    <location>
        <begin position="229"/>
        <end position="248"/>
    </location>
</feature>
<keyword evidence="7" id="KW-0539">Nucleus</keyword>
<evidence type="ECO:0000256" key="8">
    <source>
        <dbReference type="ARBA" id="ARBA00044067"/>
    </source>
</evidence>
<dbReference type="InterPro" id="IPR050936">
    <property type="entry name" value="AP-1-like"/>
</dbReference>
<gene>
    <name evidence="12" type="ORF">SUNI508_12377</name>
</gene>